<dbReference type="Proteomes" id="UP000075809">
    <property type="component" value="Unassembled WGS sequence"/>
</dbReference>
<protein>
    <submittedName>
        <fullName evidence="2">Uncharacterized protein</fullName>
    </submittedName>
</protein>
<evidence type="ECO:0000313" key="2">
    <source>
        <dbReference type="EMBL" id="KYQ54946.1"/>
    </source>
</evidence>
<dbReference type="EMBL" id="KQ982562">
    <property type="protein sequence ID" value="KYQ54946.1"/>
    <property type="molecule type" value="Genomic_DNA"/>
</dbReference>
<dbReference type="AlphaFoldDB" id="A0A151X3C8"/>
<name>A0A151X3C8_9HYME</name>
<evidence type="ECO:0000256" key="1">
    <source>
        <dbReference type="SAM" id="MobiDB-lite"/>
    </source>
</evidence>
<keyword evidence="3" id="KW-1185">Reference proteome</keyword>
<sequence length="52" mass="5585">MTNNERERKKGAKGENNRKGGSAIALSTREERRIGKKGGGEEKPGTADGEID</sequence>
<gene>
    <name evidence="2" type="ORF">ALC60_06288</name>
</gene>
<feature type="region of interest" description="Disordered" evidence="1">
    <location>
        <begin position="1"/>
        <end position="52"/>
    </location>
</feature>
<feature type="compositionally biased region" description="Basic and acidic residues" evidence="1">
    <location>
        <begin position="1"/>
        <end position="18"/>
    </location>
</feature>
<reference evidence="2 3" key="1">
    <citation type="submission" date="2015-09" db="EMBL/GenBank/DDBJ databases">
        <title>Trachymyrmex zeteki WGS genome.</title>
        <authorList>
            <person name="Nygaard S."/>
            <person name="Hu H."/>
            <person name="Boomsma J."/>
            <person name="Zhang G."/>
        </authorList>
    </citation>
    <scope>NUCLEOTIDE SEQUENCE [LARGE SCALE GENOMIC DNA]</scope>
    <source>
        <strain evidence="2">Tzet28-1</strain>
        <tissue evidence="2">Whole body</tissue>
    </source>
</reference>
<feature type="compositionally biased region" description="Basic and acidic residues" evidence="1">
    <location>
        <begin position="28"/>
        <end position="45"/>
    </location>
</feature>
<accession>A0A151X3C8</accession>
<proteinExistence type="predicted"/>
<organism evidence="2 3">
    <name type="scientific">Mycetomoellerius zeteki</name>
    <dbReference type="NCBI Taxonomy" id="64791"/>
    <lineage>
        <taxon>Eukaryota</taxon>
        <taxon>Metazoa</taxon>
        <taxon>Ecdysozoa</taxon>
        <taxon>Arthropoda</taxon>
        <taxon>Hexapoda</taxon>
        <taxon>Insecta</taxon>
        <taxon>Pterygota</taxon>
        <taxon>Neoptera</taxon>
        <taxon>Endopterygota</taxon>
        <taxon>Hymenoptera</taxon>
        <taxon>Apocrita</taxon>
        <taxon>Aculeata</taxon>
        <taxon>Formicoidea</taxon>
        <taxon>Formicidae</taxon>
        <taxon>Myrmicinae</taxon>
        <taxon>Mycetomoellerius</taxon>
    </lineage>
</organism>
<evidence type="ECO:0000313" key="3">
    <source>
        <dbReference type="Proteomes" id="UP000075809"/>
    </source>
</evidence>